<dbReference type="Gene3D" id="3.40.50.150">
    <property type="entry name" value="Vaccinia Virus protein VP39"/>
    <property type="match status" value="1"/>
</dbReference>
<dbReference type="EMBL" id="BMUU01000006">
    <property type="protein sequence ID" value="GGY40143.1"/>
    <property type="molecule type" value="Genomic_DNA"/>
</dbReference>
<evidence type="ECO:0000313" key="4">
    <source>
        <dbReference type="Proteomes" id="UP000600946"/>
    </source>
</evidence>
<feature type="domain" description="Methyltransferase type 12" evidence="2">
    <location>
        <begin position="51"/>
        <end position="152"/>
    </location>
</feature>
<protein>
    <recommendedName>
        <fullName evidence="2">Methyltransferase type 12 domain-containing protein</fullName>
    </recommendedName>
</protein>
<sequence>MPTTTYTETARAWVTRWDRQQEAFLPQREEQFTALIDVVEEVSGRPDPLVLDLGCGPGSIGVRLLARIPGATVVSLDADPLLIELGRAAYAEVPGLRFADVDLRDPDWAAGLGLERQPDAVLSTTALHWLDPATLESLYGGLTTLLRPGGILVNCDELERDRRTSPVLSRLDRALLRRRKNRGVPQYDVDSWYGWWEEVQAEPAFAEAVAERARRGYDGENHSDLSAAFAVHLDALERADFAEVGTIWQHGEVRLLCAVTHDPDSTPQDDEPHTHNHAPARPGATA</sequence>
<dbReference type="Pfam" id="PF08242">
    <property type="entry name" value="Methyltransf_12"/>
    <property type="match status" value="1"/>
</dbReference>
<accession>A0ABQ3A920</accession>
<keyword evidence="4" id="KW-1185">Reference proteome</keyword>
<dbReference type="SUPFAM" id="SSF53335">
    <property type="entry name" value="S-adenosyl-L-methionine-dependent methyltransferases"/>
    <property type="match status" value="1"/>
</dbReference>
<reference evidence="4" key="1">
    <citation type="journal article" date="2019" name="Int. J. Syst. Evol. Microbiol.">
        <title>The Global Catalogue of Microorganisms (GCM) 10K type strain sequencing project: providing services to taxonomists for standard genome sequencing and annotation.</title>
        <authorList>
            <consortium name="The Broad Institute Genomics Platform"/>
            <consortium name="The Broad Institute Genome Sequencing Center for Infectious Disease"/>
            <person name="Wu L."/>
            <person name="Ma J."/>
        </authorList>
    </citation>
    <scope>NUCLEOTIDE SEQUENCE [LARGE SCALE GENOMIC DNA]</scope>
    <source>
        <strain evidence="4">JCM 4594</strain>
    </source>
</reference>
<dbReference type="CDD" id="cd02440">
    <property type="entry name" value="AdoMet_MTases"/>
    <property type="match status" value="1"/>
</dbReference>
<dbReference type="InterPro" id="IPR013217">
    <property type="entry name" value="Methyltransf_12"/>
</dbReference>
<gene>
    <name evidence="3" type="ORF">GCM10010326_37640</name>
</gene>
<evidence type="ECO:0000259" key="2">
    <source>
        <dbReference type="Pfam" id="PF08242"/>
    </source>
</evidence>
<name>A0ABQ3A920_9ACTN</name>
<organism evidence="3 4">
    <name type="scientific">Streptomyces xanthochromogenes</name>
    <dbReference type="NCBI Taxonomy" id="67384"/>
    <lineage>
        <taxon>Bacteria</taxon>
        <taxon>Bacillati</taxon>
        <taxon>Actinomycetota</taxon>
        <taxon>Actinomycetes</taxon>
        <taxon>Kitasatosporales</taxon>
        <taxon>Streptomycetaceae</taxon>
        <taxon>Streptomyces</taxon>
    </lineage>
</organism>
<dbReference type="RefSeq" id="WP_161249119.1">
    <property type="nucleotide sequence ID" value="NZ_BMUU01000006.1"/>
</dbReference>
<proteinExistence type="predicted"/>
<dbReference type="GeneID" id="96291709"/>
<evidence type="ECO:0000256" key="1">
    <source>
        <dbReference type="SAM" id="MobiDB-lite"/>
    </source>
</evidence>
<comment type="caution">
    <text evidence="3">The sequence shown here is derived from an EMBL/GenBank/DDBJ whole genome shotgun (WGS) entry which is preliminary data.</text>
</comment>
<feature type="region of interest" description="Disordered" evidence="1">
    <location>
        <begin position="261"/>
        <end position="286"/>
    </location>
</feature>
<dbReference type="Proteomes" id="UP000600946">
    <property type="component" value="Unassembled WGS sequence"/>
</dbReference>
<evidence type="ECO:0000313" key="3">
    <source>
        <dbReference type="EMBL" id="GGY40143.1"/>
    </source>
</evidence>
<dbReference type="InterPro" id="IPR029063">
    <property type="entry name" value="SAM-dependent_MTases_sf"/>
</dbReference>